<sequence>MIEVDQEERRDAARAAVRRLSQDVVEASPTVEALPVLRSLVRSHLSADLQSVLPEDEQDALLTHSLRNALTVRWLSTPE</sequence>
<evidence type="ECO:0000313" key="1">
    <source>
        <dbReference type="EMBL" id="GGR31817.1"/>
    </source>
</evidence>
<proteinExistence type="predicted"/>
<reference evidence="1" key="2">
    <citation type="submission" date="2020-09" db="EMBL/GenBank/DDBJ databases">
        <authorList>
            <person name="Sun Q."/>
            <person name="Ohkuma M."/>
        </authorList>
    </citation>
    <scope>NUCLEOTIDE SEQUENCE</scope>
    <source>
        <strain evidence="1">JCM 31311</strain>
    </source>
</reference>
<dbReference type="Proteomes" id="UP000603865">
    <property type="component" value="Unassembled WGS sequence"/>
</dbReference>
<dbReference type="EMBL" id="BMQL01000053">
    <property type="protein sequence ID" value="GGR31817.1"/>
    <property type="molecule type" value="Genomic_DNA"/>
</dbReference>
<accession>A0A918CN82</accession>
<protein>
    <submittedName>
        <fullName evidence="1">Uncharacterized protein</fullName>
    </submittedName>
</protein>
<name>A0A918CN82_9DEIO</name>
<reference evidence="1" key="1">
    <citation type="journal article" date="2014" name="Int. J. Syst. Evol. Microbiol.">
        <title>Complete genome sequence of Corynebacterium casei LMG S-19264T (=DSM 44701T), isolated from a smear-ripened cheese.</title>
        <authorList>
            <consortium name="US DOE Joint Genome Institute (JGI-PGF)"/>
            <person name="Walter F."/>
            <person name="Albersmeier A."/>
            <person name="Kalinowski J."/>
            <person name="Ruckert C."/>
        </authorList>
    </citation>
    <scope>NUCLEOTIDE SEQUENCE</scope>
    <source>
        <strain evidence="1">JCM 31311</strain>
    </source>
</reference>
<dbReference type="AlphaFoldDB" id="A0A918CN82"/>
<dbReference type="RefSeq" id="WP_189093059.1">
    <property type="nucleotide sequence ID" value="NZ_BMQL01000053.1"/>
</dbReference>
<comment type="caution">
    <text evidence="1">The sequence shown here is derived from an EMBL/GenBank/DDBJ whole genome shotgun (WGS) entry which is preliminary data.</text>
</comment>
<organism evidence="1 2">
    <name type="scientific">Deinococcus ruber</name>
    <dbReference type="NCBI Taxonomy" id="1848197"/>
    <lineage>
        <taxon>Bacteria</taxon>
        <taxon>Thermotogati</taxon>
        <taxon>Deinococcota</taxon>
        <taxon>Deinococci</taxon>
        <taxon>Deinococcales</taxon>
        <taxon>Deinococcaceae</taxon>
        <taxon>Deinococcus</taxon>
    </lineage>
</organism>
<gene>
    <name evidence="1" type="ORF">GCM10008957_48050</name>
</gene>
<keyword evidence="2" id="KW-1185">Reference proteome</keyword>
<evidence type="ECO:0000313" key="2">
    <source>
        <dbReference type="Proteomes" id="UP000603865"/>
    </source>
</evidence>